<proteinExistence type="predicted"/>
<dbReference type="GO" id="GO:0003676">
    <property type="term" value="F:nucleic acid binding"/>
    <property type="evidence" value="ECO:0007669"/>
    <property type="project" value="InterPro"/>
</dbReference>
<organism evidence="8 9">
    <name type="scientific">Tribonema minus</name>
    <dbReference type="NCBI Taxonomy" id="303371"/>
    <lineage>
        <taxon>Eukaryota</taxon>
        <taxon>Sar</taxon>
        <taxon>Stramenopiles</taxon>
        <taxon>Ochrophyta</taxon>
        <taxon>PX clade</taxon>
        <taxon>Xanthophyceae</taxon>
        <taxon>Tribonematales</taxon>
        <taxon>Tribonemataceae</taxon>
        <taxon>Tribonema</taxon>
    </lineage>
</organism>
<evidence type="ECO:0000256" key="6">
    <source>
        <dbReference type="SAM" id="MobiDB-lite"/>
    </source>
</evidence>
<feature type="compositionally biased region" description="Basic residues" evidence="6">
    <location>
        <begin position="281"/>
        <end position="291"/>
    </location>
</feature>
<feature type="region of interest" description="Disordered" evidence="6">
    <location>
        <begin position="255"/>
        <end position="291"/>
    </location>
</feature>
<dbReference type="OrthoDB" id="3863715at2759"/>
<evidence type="ECO:0000256" key="2">
    <source>
        <dbReference type="ARBA" id="ARBA00022737"/>
    </source>
</evidence>
<dbReference type="GO" id="GO:0005730">
    <property type="term" value="C:nucleolus"/>
    <property type="evidence" value="ECO:0007669"/>
    <property type="project" value="TreeGrafter"/>
</dbReference>
<dbReference type="InterPro" id="IPR001878">
    <property type="entry name" value="Znf_CCHC"/>
</dbReference>
<dbReference type="InterPro" id="IPR036875">
    <property type="entry name" value="Znf_CCHC_sf"/>
</dbReference>
<evidence type="ECO:0000256" key="5">
    <source>
        <dbReference type="PROSITE-ProRule" id="PRU00047"/>
    </source>
</evidence>
<keyword evidence="3 5" id="KW-0863">Zinc-finger</keyword>
<feature type="domain" description="CCHC-type" evidence="7">
    <location>
        <begin position="174"/>
        <end position="189"/>
    </location>
</feature>
<sequence length="291" mass="30804">MAADGEEAGQPVCYLKGVDVSTLSKSERRRLTKEAKKALKAKQVAKGEAPQKASKPTITKEQRRERFTAIAKKRREKERRRDERRGVIKSGARGGAGRDDGGNRATGDAEGAANKLYCLGCRGKGHLIKDCKKATARAASVVCYRCGSTEHTLKGCPEEARARDKRAVTTFATCFVCGERGHLSAACAQNARGIYPKGGCCKICESVRHLASDCPERGTKRDRFAQQAAVPAAAAAAGGGGGSIQQPKGKKIVFGDEDAFDLGEGEEGGGGGEGAQPPPAKKQKKAKVVKF</sequence>
<dbReference type="EMBL" id="JAFCMP010000077">
    <property type="protein sequence ID" value="KAG5188118.1"/>
    <property type="molecule type" value="Genomic_DNA"/>
</dbReference>
<evidence type="ECO:0000313" key="8">
    <source>
        <dbReference type="EMBL" id="KAG5188118.1"/>
    </source>
</evidence>
<keyword evidence="4" id="KW-0862">Zinc</keyword>
<accession>A0A835ZFQ1</accession>
<keyword evidence="1" id="KW-0479">Metal-binding</keyword>
<dbReference type="PANTHER" id="PTHR46242:SF1">
    <property type="entry name" value="ZINC FINGER CCHC DOMAIN-CONTAINING PROTEIN 9"/>
    <property type="match status" value="1"/>
</dbReference>
<dbReference type="Pfam" id="PF00098">
    <property type="entry name" value="zf-CCHC"/>
    <property type="match status" value="1"/>
</dbReference>
<dbReference type="Proteomes" id="UP000664859">
    <property type="component" value="Unassembled WGS sequence"/>
</dbReference>
<dbReference type="FunFam" id="4.10.60.10:FF:000091">
    <property type="entry name" value="Zinc finger CCHC-type-containing 9"/>
    <property type="match status" value="1"/>
</dbReference>
<evidence type="ECO:0000256" key="4">
    <source>
        <dbReference type="ARBA" id="ARBA00022833"/>
    </source>
</evidence>
<evidence type="ECO:0000256" key="1">
    <source>
        <dbReference type="ARBA" id="ARBA00022723"/>
    </source>
</evidence>
<dbReference type="SUPFAM" id="SSF57756">
    <property type="entry name" value="Retrovirus zinc finger-like domains"/>
    <property type="match status" value="2"/>
</dbReference>
<dbReference type="PROSITE" id="PS50158">
    <property type="entry name" value="ZF_CCHC"/>
    <property type="match status" value="2"/>
</dbReference>
<feature type="domain" description="CCHC-type" evidence="7">
    <location>
        <begin position="143"/>
        <end position="158"/>
    </location>
</feature>
<dbReference type="PANTHER" id="PTHR46242">
    <property type="entry name" value="ZINC FINGER CCHC DOMAIN-CONTAINING PROTEIN 9 ZCCHC9"/>
    <property type="match status" value="1"/>
</dbReference>
<evidence type="ECO:0000259" key="7">
    <source>
        <dbReference type="PROSITE" id="PS50158"/>
    </source>
</evidence>
<feature type="compositionally biased region" description="Basic and acidic residues" evidence="6">
    <location>
        <begin position="58"/>
        <end position="67"/>
    </location>
</feature>
<keyword evidence="2" id="KW-0677">Repeat</keyword>
<dbReference type="AlphaFoldDB" id="A0A835ZFQ1"/>
<protein>
    <recommendedName>
        <fullName evidence="7">CCHC-type domain-containing protein</fullName>
    </recommendedName>
</protein>
<reference evidence="8" key="1">
    <citation type="submission" date="2021-02" db="EMBL/GenBank/DDBJ databases">
        <title>First Annotated Genome of the Yellow-green Alga Tribonema minus.</title>
        <authorList>
            <person name="Mahan K.M."/>
        </authorList>
    </citation>
    <scope>NUCLEOTIDE SEQUENCE</scope>
    <source>
        <strain evidence="8">UTEX B ZZ1240</strain>
    </source>
</reference>
<name>A0A835ZFQ1_9STRA</name>
<evidence type="ECO:0000313" key="9">
    <source>
        <dbReference type="Proteomes" id="UP000664859"/>
    </source>
</evidence>
<dbReference type="GO" id="GO:0008270">
    <property type="term" value="F:zinc ion binding"/>
    <property type="evidence" value="ECO:0007669"/>
    <property type="project" value="UniProtKB-KW"/>
</dbReference>
<dbReference type="InterPro" id="IPR042246">
    <property type="entry name" value="ZCCHC9"/>
</dbReference>
<dbReference type="Gene3D" id="4.10.60.10">
    <property type="entry name" value="Zinc finger, CCHC-type"/>
    <property type="match status" value="2"/>
</dbReference>
<feature type="region of interest" description="Disordered" evidence="6">
    <location>
        <begin position="27"/>
        <end position="106"/>
    </location>
</feature>
<gene>
    <name evidence="8" type="ORF">JKP88DRAFT_206822</name>
</gene>
<evidence type="ECO:0000256" key="3">
    <source>
        <dbReference type="ARBA" id="ARBA00022771"/>
    </source>
</evidence>
<feature type="compositionally biased region" description="Acidic residues" evidence="6">
    <location>
        <begin position="255"/>
        <end position="267"/>
    </location>
</feature>
<dbReference type="SMART" id="SM00343">
    <property type="entry name" value="ZnF_C2HC"/>
    <property type="match status" value="4"/>
</dbReference>
<comment type="caution">
    <text evidence="8">The sequence shown here is derived from an EMBL/GenBank/DDBJ whole genome shotgun (WGS) entry which is preliminary data.</text>
</comment>
<keyword evidence="9" id="KW-1185">Reference proteome</keyword>